<accession>A0A9Q9B9A7</accession>
<reference evidence="1" key="1">
    <citation type="submission" date="2022-06" db="EMBL/GenBank/DDBJ databases">
        <title>Complete genome sequences of two strains of the flax pathogen Septoria linicola.</title>
        <authorList>
            <person name="Lapalu N."/>
            <person name="Simon A."/>
            <person name="Demenou B."/>
            <person name="Paumier D."/>
            <person name="Guillot M.-P."/>
            <person name="Gout L."/>
            <person name="Valade R."/>
        </authorList>
    </citation>
    <scope>NUCLEOTIDE SEQUENCE</scope>
    <source>
        <strain evidence="1">SE15195</strain>
    </source>
</reference>
<dbReference type="AlphaFoldDB" id="A0A9Q9B9A7"/>
<dbReference type="EMBL" id="CP099433">
    <property type="protein sequence ID" value="USW59743.1"/>
    <property type="molecule type" value="Genomic_DNA"/>
</dbReference>
<evidence type="ECO:0000313" key="2">
    <source>
        <dbReference type="Proteomes" id="UP001056384"/>
    </source>
</evidence>
<name>A0A9Q9B9A7_9PEZI</name>
<proteinExistence type="predicted"/>
<evidence type="ECO:0000313" key="1">
    <source>
        <dbReference type="EMBL" id="USW59743.1"/>
    </source>
</evidence>
<protein>
    <submittedName>
        <fullName evidence="1">Uncharacterized protein</fullName>
    </submittedName>
</protein>
<dbReference type="Proteomes" id="UP001056384">
    <property type="component" value="Chromosome 16"/>
</dbReference>
<sequence length="315" mass="35417">MPRRKVVYYTSDESSSEEDTMNDFILAFGGLTVGQLERNATSPAGTSKSKFRFSDDEKVKVLQHQVKHAYTDKVPPATEIFLELVTSILPVPTDLRVAKPCVEAVRGLVRSVTKAAEERDLILTEDQGKGAWEVHVATALREWTGAGGWKAITLPATDKQSLLHGTDHGSMLVYRKIVEESGSKILWSRLVANALDYFARHRDNRPRATASRPPITPVSRARQAYYVPSTYTNKSDTQMEAQRKAHRVMRRFISRTEAEAAGPDDEPLPAEFHKTLAWSEGLEFVVGKDYCEWQDKMIQGNKLIMEDLIEPQSEP</sequence>
<organism evidence="1 2">
    <name type="scientific">Septoria linicola</name>
    <dbReference type="NCBI Taxonomy" id="215465"/>
    <lineage>
        <taxon>Eukaryota</taxon>
        <taxon>Fungi</taxon>
        <taxon>Dikarya</taxon>
        <taxon>Ascomycota</taxon>
        <taxon>Pezizomycotina</taxon>
        <taxon>Dothideomycetes</taxon>
        <taxon>Dothideomycetidae</taxon>
        <taxon>Mycosphaerellales</taxon>
        <taxon>Mycosphaerellaceae</taxon>
        <taxon>Septoria</taxon>
    </lineage>
</organism>
<gene>
    <name evidence="1" type="ORF">Slin15195_G130620</name>
</gene>
<keyword evidence="2" id="KW-1185">Reference proteome</keyword>